<dbReference type="Pfam" id="PF00805">
    <property type="entry name" value="Pentapeptide"/>
    <property type="match status" value="1"/>
</dbReference>
<protein>
    <recommendedName>
        <fullName evidence="3">Pentapeptide repeat-containing protein</fullName>
    </recommendedName>
</protein>
<comment type="caution">
    <text evidence="1">The sequence shown here is derived from an EMBL/GenBank/DDBJ whole genome shotgun (WGS) entry which is preliminary data.</text>
</comment>
<dbReference type="Proteomes" id="UP000619457">
    <property type="component" value="Unassembled WGS sequence"/>
</dbReference>
<evidence type="ECO:0000313" key="1">
    <source>
        <dbReference type="EMBL" id="GGZ19973.1"/>
    </source>
</evidence>
<dbReference type="Gene3D" id="2.160.20.80">
    <property type="entry name" value="E3 ubiquitin-protein ligase SopA"/>
    <property type="match status" value="1"/>
</dbReference>
<dbReference type="EMBL" id="BMWX01000002">
    <property type="protein sequence ID" value="GGZ19973.1"/>
    <property type="molecule type" value="Genomic_DNA"/>
</dbReference>
<dbReference type="InterPro" id="IPR052949">
    <property type="entry name" value="PA_immunity-related"/>
</dbReference>
<dbReference type="AlphaFoldDB" id="A0A918UM72"/>
<name>A0A918UM72_9BACT</name>
<dbReference type="Pfam" id="PF13599">
    <property type="entry name" value="Pentapeptide_4"/>
    <property type="match status" value="1"/>
</dbReference>
<proteinExistence type="predicted"/>
<dbReference type="RefSeq" id="WP_018472413.1">
    <property type="nucleotide sequence ID" value="NZ_BMWX01000002.1"/>
</dbReference>
<sequence>MNSTYFEDQSFDQNLCAIPFPIGDYDGCTFTKCNLSNEDLRNCKFIDCSFTDCDLSNAQIQYASFQGVTFKNCKLFGMHFHKCDPLLITLSFEDCQLDYSSFFKLKMQKTPFLNCRLRQVDFSNANLMGSDFSKSDCTDTVFDQTNLIQCNFQSAENFSISPDKNQIKKAKFSQHNLVGLLHGFGIVIR</sequence>
<accession>A0A918UM72</accession>
<gene>
    <name evidence="1" type="primary">mcbG</name>
    <name evidence="1" type="ORF">GCM10007049_10650</name>
</gene>
<dbReference type="PANTHER" id="PTHR42999:SF1">
    <property type="entry name" value="PENTAPEPTIDE REPEAT-CONTAINING PROTEIN"/>
    <property type="match status" value="1"/>
</dbReference>
<reference evidence="1" key="1">
    <citation type="journal article" date="2014" name="Int. J. Syst. Evol. Microbiol.">
        <title>Complete genome sequence of Corynebacterium casei LMG S-19264T (=DSM 44701T), isolated from a smear-ripened cheese.</title>
        <authorList>
            <consortium name="US DOE Joint Genome Institute (JGI-PGF)"/>
            <person name="Walter F."/>
            <person name="Albersmeier A."/>
            <person name="Kalinowski J."/>
            <person name="Ruckert C."/>
        </authorList>
    </citation>
    <scope>NUCLEOTIDE SEQUENCE</scope>
    <source>
        <strain evidence="1">KCTC 12368</strain>
    </source>
</reference>
<dbReference type="PANTHER" id="PTHR42999">
    <property type="entry name" value="ANTIBIOTIC RESISTANCE PROTEIN MCBG"/>
    <property type="match status" value="1"/>
</dbReference>
<evidence type="ECO:0008006" key="3">
    <source>
        <dbReference type="Google" id="ProtNLM"/>
    </source>
</evidence>
<keyword evidence="2" id="KW-1185">Reference proteome</keyword>
<evidence type="ECO:0000313" key="2">
    <source>
        <dbReference type="Proteomes" id="UP000619457"/>
    </source>
</evidence>
<dbReference type="InterPro" id="IPR001646">
    <property type="entry name" value="5peptide_repeat"/>
</dbReference>
<reference evidence="1" key="2">
    <citation type="submission" date="2020-09" db="EMBL/GenBank/DDBJ databases">
        <authorList>
            <person name="Sun Q."/>
            <person name="Kim S."/>
        </authorList>
    </citation>
    <scope>NUCLEOTIDE SEQUENCE</scope>
    <source>
        <strain evidence="1">KCTC 12368</strain>
    </source>
</reference>
<dbReference type="SUPFAM" id="SSF141571">
    <property type="entry name" value="Pentapeptide repeat-like"/>
    <property type="match status" value="1"/>
</dbReference>
<organism evidence="1 2">
    <name type="scientific">Echinicola pacifica</name>
    <dbReference type="NCBI Taxonomy" id="346377"/>
    <lineage>
        <taxon>Bacteria</taxon>
        <taxon>Pseudomonadati</taxon>
        <taxon>Bacteroidota</taxon>
        <taxon>Cytophagia</taxon>
        <taxon>Cytophagales</taxon>
        <taxon>Cyclobacteriaceae</taxon>
        <taxon>Echinicola</taxon>
    </lineage>
</organism>